<proteinExistence type="predicted"/>
<evidence type="ECO:0000313" key="4">
    <source>
        <dbReference type="Proteomes" id="UP000644507"/>
    </source>
</evidence>
<dbReference type="RefSeq" id="WP_189574244.1">
    <property type="nucleotide sequence ID" value="NZ_BMXI01000023.1"/>
</dbReference>
<evidence type="ECO:0000256" key="1">
    <source>
        <dbReference type="SAM" id="Coils"/>
    </source>
</evidence>
<dbReference type="SMART" id="SM00257">
    <property type="entry name" value="LysM"/>
    <property type="match status" value="1"/>
</dbReference>
<name>A0A918TY20_9BACT</name>
<accession>A0A918TY20</accession>
<reference evidence="3" key="1">
    <citation type="journal article" date="2014" name="Int. J. Syst. Evol. Microbiol.">
        <title>Complete genome sequence of Corynebacterium casei LMG S-19264T (=DSM 44701T), isolated from a smear-ripened cheese.</title>
        <authorList>
            <consortium name="US DOE Joint Genome Institute (JGI-PGF)"/>
            <person name="Walter F."/>
            <person name="Albersmeier A."/>
            <person name="Kalinowski J."/>
            <person name="Ruckert C."/>
        </authorList>
    </citation>
    <scope>NUCLEOTIDE SEQUENCE</scope>
    <source>
        <strain evidence="3">KCTC 12988</strain>
    </source>
</reference>
<dbReference type="Gene3D" id="3.10.350.10">
    <property type="entry name" value="LysM domain"/>
    <property type="match status" value="1"/>
</dbReference>
<dbReference type="InterPro" id="IPR018392">
    <property type="entry name" value="LysM"/>
</dbReference>
<protein>
    <recommendedName>
        <fullName evidence="2">LysM domain-containing protein</fullName>
    </recommendedName>
</protein>
<comment type="caution">
    <text evidence="3">The sequence shown here is derived from an EMBL/GenBank/DDBJ whole genome shotgun (WGS) entry which is preliminary data.</text>
</comment>
<dbReference type="EMBL" id="BMXI01000023">
    <property type="protein sequence ID" value="GHC67217.1"/>
    <property type="molecule type" value="Genomic_DNA"/>
</dbReference>
<evidence type="ECO:0000313" key="3">
    <source>
        <dbReference type="EMBL" id="GHC67217.1"/>
    </source>
</evidence>
<dbReference type="InterPro" id="IPR036779">
    <property type="entry name" value="LysM_dom_sf"/>
</dbReference>
<dbReference type="PROSITE" id="PS51782">
    <property type="entry name" value="LYSM"/>
    <property type="match status" value="1"/>
</dbReference>
<keyword evidence="1" id="KW-0175">Coiled coil</keyword>
<feature type="domain" description="LysM" evidence="2">
    <location>
        <begin position="96"/>
        <end position="142"/>
    </location>
</feature>
<evidence type="ECO:0000259" key="2">
    <source>
        <dbReference type="PROSITE" id="PS51782"/>
    </source>
</evidence>
<dbReference type="CDD" id="cd00118">
    <property type="entry name" value="LysM"/>
    <property type="match status" value="1"/>
</dbReference>
<dbReference type="Proteomes" id="UP000644507">
    <property type="component" value="Unassembled WGS sequence"/>
</dbReference>
<keyword evidence="4" id="KW-1185">Reference proteome</keyword>
<feature type="coiled-coil region" evidence="1">
    <location>
        <begin position="37"/>
        <end position="76"/>
    </location>
</feature>
<reference evidence="3" key="2">
    <citation type="submission" date="2020-09" db="EMBL/GenBank/DDBJ databases">
        <authorList>
            <person name="Sun Q."/>
            <person name="Kim S."/>
        </authorList>
    </citation>
    <scope>NUCLEOTIDE SEQUENCE</scope>
    <source>
        <strain evidence="3">KCTC 12988</strain>
    </source>
</reference>
<gene>
    <name evidence="3" type="ORF">GCM10007100_39070</name>
</gene>
<sequence length="273" mass="30279">MKTHIPLLFAALTVAQMYPLSADGIHDLVKPNLDDLRASAEEERLKEEARLEQIRLEEEAKRLEEERKQAAIEAAKKDPLIDPESLRLAGESAGRDSYTIESGGTLGAIAADRYGSSQYFPVIEHWNGVNATKIYVGQVIKTPSIATIVKVKGAKVLARYPEEMTAMLQLRDDYMAIEPKLRACEGSPSDELKDTLSEMHATAKKIHAGFLVKRPGVQEYASGLLAQCKNVVDQFSAMKNGDLGRSNSRITRVHTCLAYAMRNAMVWGEEDFK</sequence>
<dbReference type="AlphaFoldDB" id="A0A918TY20"/>
<organism evidence="3 4">
    <name type="scientific">Roseibacillus persicicus</name>
    <dbReference type="NCBI Taxonomy" id="454148"/>
    <lineage>
        <taxon>Bacteria</taxon>
        <taxon>Pseudomonadati</taxon>
        <taxon>Verrucomicrobiota</taxon>
        <taxon>Verrucomicrobiia</taxon>
        <taxon>Verrucomicrobiales</taxon>
        <taxon>Verrucomicrobiaceae</taxon>
        <taxon>Roseibacillus</taxon>
    </lineage>
</organism>